<evidence type="ECO:0000313" key="3">
    <source>
        <dbReference type="WBParaSite" id="HPBE_0000522101-mRNA-1"/>
    </source>
</evidence>
<dbReference type="OrthoDB" id="5813559at2759"/>
<gene>
    <name evidence="1" type="ORF">HPBE_LOCUS5222</name>
</gene>
<proteinExistence type="predicted"/>
<evidence type="ECO:0000313" key="2">
    <source>
        <dbReference type="Proteomes" id="UP000050761"/>
    </source>
</evidence>
<organism evidence="2 3">
    <name type="scientific">Heligmosomoides polygyrus</name>
    <name type="common">Parasitic roundworm</name>
    <dbReference type="NCBI Taxonomy" id="6339"/>
    <lineage>
        <taxon>Eukaryota</taxon>
        <taxon>Metazoa</taxon>
        <taxon>Ecdysozoa</taxon>
        <taxon>Nematoda</taxon>
        <taxon>Chromadorea</taxon>
        <taxon>Rhabditida</taxon>
        <taxon>Rhabditina</taxon>
        <taxon>Rhabditomorpha</taxon>
        <taxon>Strongyloidea</taxon>
        <taxon>Heligmosomidae</taxon>
        <taxon>Heligmosomoides</taxon>
    </lineage>
</organism>
<keyword evidence="2" id="KW-1185">Reference proteome</keyword>
<protein>
    <submittedName>
        <fullName evidence="3">CN hydrolase domain-containing protein</fullName>
    </submittedName>
</protein>
<dbReference type="WBParaSite" id="HPBE_0000522101-mRNA-1">
    <property type="protein sequence ID" value="HPBE_0000522101-mRNA-1"/>
    <property type="gene ID" value="HPBE_0000522101"/>
</dbReference>
<name>A0A183FFE1_HELPZ</name>
<dbReference type="AlphaFoldDB" id="A0A183FFE1"/>
<reference evidence="1 2" key="1">
    <citation type="submission" date="2018-11" db="EMBL/GenBank/DDBJ databases">
        <authorList>
            <consortium name="Pathogen Informatics"/>
        </authorList>
    </citation>
    <scope>NUCLEOTIDE SEQUENCE [LARGE SCALE GENOMIC DNA]</scope>
</reference>
<accession>A0A3P8AT70</accession>
<sequence>MTTCVYNGRTLASEVSVEDLTMQARKFKCDVIGLAETRRHHPLLAAYDSGEELFLGTCDSKGVGAIGSPSTRT</sequence>
<dbReference type="EMBL" id="UZAH01025433">
    <property type="protein sequence ID" value="VDO63795.1"/>
    <property type="molecule type" value="Genomic_DNA"/>
</dbReference>
<evidence type="ECO:0000313" key="1">
    <source>
        <dbReference type="EMBL" id="VDO63795.1"/>
    </source>
</evidence>
<dbReference type="Proteomes" id="UP000050761">
    <property type="component" value="Unassembled WGS sequence"/>
</dbReference>
<accession>A0A183FFE1</accession>
<reference evidence="3" key="2">
    <citation type="submission" date="2019-09" db="UniProtKB">
        <authorList>
            <consortium name="WormBaseParasite"/>
        </authorList>
    </citation>
    <scope>IDENTIFICATION</scope>
</reference>